<name>A0A484ZAX5_9ENTR</name>
<organism evidence="1 2">
    <name type="scientific">Enterobacter cancerogenus</name>
    <dbReference type="NCBI Taxonomy" id="69218"/>
    <lineage>
        <taxon>Bacteria</taxon>
        <taxon>Pseudomonadati</taxon>
        <taxon>Pseudomonadota</taxon>
        <taxon>Gammaproteobacteria</taxon>
        <taxon>Enterobacterales</taxon>
        <taxon>Enterobacteriaceae</taxon>
        <taxon>Enterobacter</taxon>
        <taxon>Enterobacter cloacae complex</taxon>
    </lineage>
</organism>
<dbReference type="EMBL" id="CAADIW010000075">
    <property type="protein sequence ID" value="VFS44633.1"/>
    <property type="molecule type" value="Genomic_DNA"/>
</dbReference>
<evidence type="ECO:0000313" key="1">
    <source>
        <dbReference type="EMBL" id="VFS44633.1"/>
    </source>
</evidence>
<gene>
    <name evidence="1" type="ORF">NCTC12126_05944</name>
</gene>
<dbReference type="AlphaFoldDB" id="A0A484ZAX5"/>
<dbReference type="Proteomes" id="UP000351155">
    <property type="component" value="Unassembled WGS sequence"/>
</dbReference>
<reference evidence="1 2" key="1">
    <citation type="submission" date="2019-03" db="EMBL/GenBank/DDBJ databases">
        <authorList>
            <consortium name="Pathogen Informatics"/>
        </authorList>
    </citation>
    <scope>NUCLEOTIDE SEQUENCE [LARGE SCALE GENOMIC DNA]</scope>
    <source>
        <strain evidence="1 2">NCTC12126</strain>
    </source>
</reference>
<sequence>MRWSLRWPASQSWIVLSDIQNNLTRSLTEGMSFRQFQDELELLLQRKGWLGRGLVADDDGVLHGKKADAVSAGYHFSHPISSRRMAAGRYQWMVANAKERPYWQYNAIMDGRTRPAHRSPARAYIPLGRSYLECAVSAEWL</sequence>
<evidence type="ECO:0000313" key="2">
    <source>
        <dbReference type="Proteomes" id="UP000351155"/>
    </source>
</evidence>
<protein>
    <submittedName>
        <fullName evidence="1">Phage (Mu-like) virion morphogenesis protein</fullName>
    </submittedName>
</protein>
<proteinExistence type="predicted"/>
<accession>A0A484ZAX5</accession>